<protein>
    <recommendedName>
        <fullName evidence="5">Integral membrane protein</fullName>
    </recommendedName>
</protein>
<feature type="compositionally biased region" description="Low complexity" evidence="1">
    <location>
        <begin position="248"/>
        <end position="261"/>
    </location>
</feature>
<organism evidence="3 4">
    <name type="scientific">Streptomyces albus (strain ATCC 21838 / DSM 41398 / FERM P-419 / JCM 4703 / NBRC 107858)</name>
    <dbReference type="NCBI Taxonomy" id="1081613"/>
    <lineage>
        <taxon>Bacteria</taxon>
        <taxon>Bacillati</taxon>
        <taxon>Actinomycetota</taxon>
        <taxon>Actinomycetes</taxon>
        <taxon>Kitasatosporales</taxon>
        <taxon>Streptomycetaceae</taxon>
        <taxon>Streptomyces</taxon>
    </lineage>
</organism>
<keyword evidence="4" id="KW-1185">Reference proteome</keyword>
<reference evidence="3 4" key="1">
    <citation type="submission" date="2015-01" db="EMBL/GenBank/DDBJ databases">
        <title>Enhanced salinomycin production by adjusting the supply of polyketide extender units in Streptomyce albus DSM 41398.</title>
        <authorList>
            <person name="Lu C."/>
        </authorList>
    </citation>
    <scope>NUCLEOTIDE SEQUENCE [LARGE SCALE GENOMIC DNA]</scope>
    <source>
        <strain evidence="4">ATCC 21838 / DSM 41398 / FERM P-419 / JCM 4703 / NBRC 107858</strain>
    </source>
</reference>
<keyword evidence="2" id="KW-0812">Transmembrane</keyword>
<feature type="compositionally biased region" description="Gly residues" evidence="1">
    <location>
        <begin position="371"/>
        <end position="381"/>
    </location>
</feature>
<evidence type="ECO:0000313" key="4">
    <source>
        <dbReference type="Proteomes" id="UP000031523"/>
    </source>
</evidence>
<accession>A0A0B5F0F6</accession>
<feature type="transmembrane region" description="Helical" evidence="2">
    <location>
        <begin position="83"/>
        <end position="100"/>
    </location>
</feature>
<evidence type="ECO:0000256" key="2">
    <source>
        <dbReference type="SAM" id="Phobius"/>
    </source>
</evidence>
<feature type="compositionally biased region" description="Low complexity" evidence="1">
    <location>
        <begin position="293"/>
        <end position="303"/>
    </location>
</feature>
<dbReference type="KEGG" id="sals:SLNWT_7188"/>
<feature type="transmembrane region" description="Helical" evidence="2">
    <location>
        <begin position="107"/>
        <end position="125"/>
    </location>
</feature>
<dbReference type="Proteomes" id="UP000031523">
    <property type="component" value="Chromosome"/>
</dbReference>
<evidence type="ECO:0008006" key="5">
    <source>
        <dbReference type="Google" id="ProtNLM"/>
    </source>
</evidence>
<sequence>MDGAFLFALRAALAMGLVALPLALAGRPDLAVYAALGSFTATFGRNLPYPRRARILALAAVAMTACVGCGSALAVAARPGESAAGTAAVIAATGLVAGVAKYVCDTARLGGLGAVLLLFSFAVAADDSATSGEVLPRTALAAAAAGLAWLLGVSGHLLHPDRPERLAVATALRATAALLAAPEQGGSAARDPAPGDARRTGRLPVPRLPAAGRQPPHRSRPRCGLPAPHRPVLDPPRGPGTPGPPRPARTGRAAAAPGPAADRPPPRARPGAARTPFPAGGVAGGLTAGRAHPPGSAAGALPAAGGGSGPAPRGFRHGARGPRRPARHRAADRAPGRAGPLRPPGRSRRTDGTGHRGRGRARRAAASGARLLGGGLGGRGAALGEPAHHRPACRAADPGHGRGAAARPRGARRGPGAGGARRGDRRPGVPARIRRGPQLRPGRRLPHADGAAPERAGRARARR</sequence>
<feature type="compositionally biased region" description="Low complexity" evidence="1">
    <location>
        <begin position="269"/>
        <end position="280"/>
    </location>
</feature>
<feature type="region of interest" description="Disordered" evidence="1">
    <location>
        <begin position="182"/>
        <end position="463"/>
    </location>
</feature>
<feature type="compositionally biased region" description="Basic residues" evidence="1">
    <location>
        <begin position="432"/>
        <end position="445"/>
    </location>
</feature>
<feature type="compositionally biased region" description="Low complexity" evidence="1">
    <location>
        <begin position="394"/>
        <end position="408"/>
    </location>
</feature>
<feature type="compositionally biased region" description="Basic residues" evidence="1">
    <location>
        <begin position="314"/>
        <end position="328"/>
    </location>
</feature>
<feature type="transmembrane region" description="Helical" evidence="2">
    <location>
        <begin position="55"/>
        <end position="77"/>
    </location>
</feature>
<feature type="compositionally biased region" description="Pro residues" evidence="1">
    <location>
        <begin position="233"/>
        <end position="247"/>
    </location>
</feature>
<feature type="transmembrane region" description="Helical" evidence="2">
    <location>
        <begin position="7"/>
        <end position="24"/>
    </location>
</feature>
<feature type="compositionally biased region" description="Low complexity" evidence="1">
    <location>
        <begin position="182"/>
        <end position="195"/>
    </location>
</feature>
<proteinExistence type="predicted"/>
<keyword evidence="2" id="KW-0472">Membrane</keyword>
<gene>
    <name evidence="3" type="ORF">SLNWT_7188</name>
</gene>
<evidence type="ECO:0000256" key="1">
    <source>
        <dbReference type="SAM" id="MobiDB-lite"/>
    </source>
</evidence>
<dbReference type="AlphaFoldDB" id="A0A0B5F0F6"/>
<keyword evidence="2" id="KW-1133">Transmembrane helix</keyword>
<feature type="transmembrane region" description="Helical" evidence="2">
    <location>
        <begin position="137"/>
        <end position="158"/>
    </location>
</feature>
<name>A0A0B5F0F6_STRA4</name>
<dbReference type="EMBL" id="CP010519">
    <property type="protein sequence ID" value="AJE87564.1"/>
    <property type="molecule type" value="Genomic_DNA"/>
</dbReference>
<evidence type="ECO:0000313" key="3">
    <source>
        <dbReference type="EMBL" id="AJE87564.1"/>
    </source>
</evidence>